<dbReference type="Proteomes" id="UP001176940">
    <property type="component" value="Unassembled WGS sequence"/>
</dbReference>
<dbReference type="PANTHER" id="PTHR24201">
    <property type="entry name" value="ANK_REP_REGION DOMAIN-CONTAINING PROTEIN"/>
    <property type="match status" value="1"/>
</dbReference>
<name>A0ABN9M337_9NEOB</name>
<dbReference type="InterPro" id="IPR050776">
    <property type="entry name" value="Ank_Repeat/CDKN_Inhibitor"/>
</dbReference>
<protein>
    <submittedName>
        <fullName evidence="4">Uncharacterized protein</fullName>
    </submittedName>
</protein>
<keyword evidence="5" id="KW-1185">Reference proteome</keyword>
<proteinExistence type="predicted"/>
<dbReference type="SUPFAM" id="SSF48403">
    <property type="entry name" value="Ankyrin repeat"/>
    <property type="match status" value="1"/>
</dbReference>
<evidence type="ECO:0000256" key="1">
    <source>
        <dbReference type="ARBA" id="ARBA00022737"/>
    </source>
</evidence>
<evidence type="ECO:0000313" key="4">
    <source>
        <dbReference type="EMBL" id="CAJ0957683.1"/>
    </source>
</evidence>
<keyword evidence="1" id="KW-0677">Repeat</keyword>
<feature type="repeat" description="ANK" evidence="3">
    <location>
        <begin position="73"/>
        <end position="105"/>
    </location>
</feature>
<comment type="caution">
    <text evidence="4">The sequence shown here is derived from an EMBL/GenBank/DDBJ whole genome shotgun (WGS) entry which is preliminary data.</text>
</comment>
<reference evidence="4" key="1">
    <citation type="submission" date="2023-07" db="EMBL/GenBank/DDBJ databases">
        <authorList>
            <person name="Stuckert A."/>
        </authorList>
    </citation>
    <scope>NUCLEOTIDE SEQUENCE</scope>
</reference>
<evidence type="ECO:0000313" key="5">
    <source>
        <dbReference type="Proteomes" id="UP001176940"/>
    </source>
</evidence>
<dbReference type="InterPro" id="IPR002110">
    <property type="entry name" value="Ankyrin_rpt"/>
</dbReference>
<organism evidence="4 5">
    <name type="scientific">Ranitomeya imitator</name>
    <name type="common">mimic poison frog</name>
    <dbReference type="NCBI Taxonomy" id="111125"/>
    <lineage>
        <taxon>Eukaryota</taxon>
        <taxon>Metazoa</taxon>
        <taxon>Chordata</taxon>
        <taxon>Craniata</taxon>
        <taxon>Vertebrata</taxon>
        <taxon>Euteleostomi</taxon>
        <taxon>Amphibia</taxon>
        <taxon>Batrachia</taxon>
        <taxon>Anura</taxon>
        <taxon>Neobatrachia</taxon>
        <taxon>Hyloidea</taxon>
        <taxon>Dendrobatidae</taxon>
        <taxon>Dendrobatinae</taxon>
        <taxon>Ranitomeya</taxon>
    </lineage>
</organism>
<dbReference type="SMART" id="SM00248">
    <property type="entry name" value="ANK"/>
    <property type="match status" value="3"/>
</dbReference>
<dbReference type="EMBL" id="CAUEEQ010044037">
    <property type="protein sequence ID" value="CAJ0957683.1"/>
    <property type="molecule type" value="Genomic_DNA"/>
</dbReference>
<accession>A0ABN9M337</accession>
<dbReference type="PROSITE" id="PS50088">
    <property type="entry name" value="ANK_REPEAT"/>
    <property type="match status" value="1"/>
</dbReference>
<dbReference type="Gene3D" id="1.25.40.20">
    <property type="entry name" value="Ankyrin repeat-containing domain"/>
    <property type="match status" value="1"/>
</dbReference>
<keyword evidence="2 3" id="KW-0040">ANK repeat</keyword>
<gene>
    <name evidence="4" type="ORF">RIMI_LOCUS16032626</name>
</gene>
<dbReference type="Pfam" id="PF12796">
    <property type="entry name" value="Ank_2"/>
    <property type="match status" value="1"/>
</dbReference>
<evidence type="ECO:0000256" key="2">
    <source>
        <dbReference type="ARBA" id="ARBA00023043"/>
    </source>
</evidence>
<evidence type="ECO:0000256" key="3">
    <source>
        <dbReference type="PROSITE-ProRule" id="PRU00023"/>
    </source>
</evidence>
<dbReference type="PANTHER" id="PTHR24201:SF7">
    <property type="entry name" value="CYCLIN-DEPENDENT KINASE 4 INHIBITOR D"/>
    <property type="match status" value="1"/>
</dbReference>
<dbReference type="PROSITE" id="PS50297">
    <property type="entry name" value="ANK_REP_REGION"/>
    <property type="match status" value="1"/>
</dbReference>
<sequence length="314" mass="34247">MLVHETSAGDLLTRAAAQGDLEEVKRLLYQERIHPDCLNRFGKTALQVMMFGSTPVASELLKQGACPNTQDSYGISPAHDAARTGFLDTLQVLVQYGADVNTPDASGSLPVHLALREGHLPVIAYLASRSNLEHRDRQGRTALQLASALDPNLAAILELHSTKLRIVGLWYNLLPGLAATQGAFQSGSPPIPLGQDWWRGGAQMTLDPQTFKDPSGESPGKTSCLTLTVDRRTWTVTSPLSLLMLTPPPPTGGEDNLRSGCRGRFLETKLPLKPNPDYYYGGFMGEAGEKSSPQSRDILHLKLQYRPPTNNRKN</sequence>
<dbReference type="InterPro" id="IPR036770">
    <property type="entry name" value="Ankyrin_rpt-contain_sf"/>
</dbReference>